<name>A0A811VGF9_CERCA</name>
<dbReference type="EMBL" id="CAJHJT010000056">
    <property type="protein sequence ID" value="CAD7013339.1"/>
    <property type="molecule type" value="Genomic_DNA"/>
</dbReference>
<comment type="caution">
    <text evidence="1">The sequence shown here is derived from an EMBL/GenBank/DDBJ whole genome shotgun (WGS) entry which is preliminary data.</text>
</comment>
<reference evidence="1" key="1">
    <citation type="submission" date="2020-11" db="EMBL/GenBank/DDBJ databases">
        <authorList>
            <person name="Whitehead M."/>
        </authorList>
    </citation>
    <scope>NUCLEOTIDE SEQUENCE</scope>
    <source>
        <strain evidence="1">EGII</strain>
    </source>
</reference>
<accession>A0A811VGF9</accession>
<sequence>MYKHLRHYKQSKTAPTNELRHQVDYLRPSGDSSCTLGTHQFLNISTNVFMCTLLVETTTKALAHINSRISKRQTLQVGQNTLDFFIGAGTGAGISVRNISNLCILYRKLLFRGSSSRAFGSYHVRPSTRLE</sequence>
<dbReference type="Proteomes" id="UP000606786">
    <property type="component" value="Unassembled WGS sequence"/>
</dbReference>
<dbReference type="AlphaFoldDB" id="A0A811VGF9"/>
<evidence type="ECO:0000313" key="2">
    <source>
        <dbReference type="Proteomes" id="UP000606786"/>
    </source>
</evidence>
<evidence type="ECO:0000313" key="1">
    <source>
        <dbReference type="EMBL" id="CAD7013339.1"/>
    </source>
</evidence>
<protein>
    <submittedName>
        <fullName evidence="1">(Mediterranean fruit fly) hypothetical protein</fullName>
    </submittedName>
</protein>
<proteinExistence type="predicted"/>
<gene>
    <name evidence="1" type="ORF">CCAP1982_LOCUS21407</name>
</gene>
<organism evidence="1 2">
    <name type="scientific">Ceratitis capitata</name>
    <name type="common">Mediterranean fruit fly</name>
    <name type="synonym">Tephritis capitata</name>
    <dbReference type="NCBI Taxonomy" id="7213"/>
    <lineage>
        <taxon>Eukaryota</taxon>
        <taxon>Metazoa</taxon>
        <taxon>Ecdysozoa</taxon>
        <taxon>Arthropoda</taxon>
        <taxon>Hexapoda</taxon>
        <taxon>Insecta</taxon>
        <taxon>Pterygota</taxon>
        <taxon>Neoptera</taxon>
        <taxon>Endopterygota</taxon>
        <taxon>Diptera</taxon>
        <taxon>Brachycera</taxon>
        <taxon>Muscomorpha</taxon>
        <taxon>Tephritoidea</taxon>
        <taxon>Tephritidae</taxon>
        <taxon>Ceratitis</taxon>
        <taxon>Ceratitis</taxon>
    </lineage>
</organism>
<keyword evidence="2" id="KW-1185">Reference proteome</keyword>